<comment type="caution">
    <text evidence="1">The sequence shown here is derived from an EMBL/GenBank/DDBJ whole genome shotgun (WGS) entry which is preliminary data.</text>
</comment>
<dbReference type="Proteomes" id="UP001054945">
    <property type="component" value="Unassembled WGS sequence"/>
</dbReference>
<dbReference type="EMBL" id="BPLR01021652">
    <property type="protein sequence ID" value="GIX92054.1"/>
    <property type="molecule type" value="Genomic_DNA"/>
</dbReference>
<proteinExistence type="predicted"/>
<evidence type="ECO:0000313" key="1">
    <source>
        <dbReference type="EMBL" id="GIX92054.1"/>
    </source>
</evidence>
<name>A0AAV4P804_CAEEX</name>
<gene>
    <name evidence="1" type="ORF">CEXT_763301</name>
</gene>
<organism evidence="1 2">
    <name type="scientific">Caerostris extrusa</name>
    <name type="common">Bark spider</name>
    <name type="synonym">Caerostris bankana</name>
    <dbReference type="NCBI Taxonomy" id="172846"/>
    <lineage>
        <taxon>Eukaryota</taxon>
        <taxon>Metazoa</taxon>
        <taxon>Ecdysozoa</taxon>
        <taxon>Arthropoda</taxon>
        <taxon>Chelicerata</taxon>
        <taxon>Arachnida</taxon>
        <taxon>Araneae</taxon>
        <taxon>Araneomorphae</taxon>
        <taxon>Entelegynae</taxon>
        <taxon>Araneoidea</taxon>
        <taxon>Araneidae</taxon>
        <taxon>Caerostris</taxon>
    </lineage>
</organism>
<reference evidence="1 2" key="1">
    <citation type="submission" date="2021-06" db="EMBL/GenBank/DDBJ databases">
        <title>Caerostris extrusa draft genome.</title>
        <authorList>
            <person name="Kono N."/>
            <person name="Arakawa K."/>
        </authorList>
    </citation>
    <scope>NUCLEOTIDE SEQUENCE [LARGE SCALE GENOMIC DNA]</scope>
</reference>
<protein>
    <recommendedName>
        <fullName evidence="3">Secreted protein</fullName>
    </recommendedName>
</protein>
<evidence type="ECO:0000313" key="2">
    <source>
        <dbReference type="Proteomes" id="UP001054945"/>
    </source>
</evidence>
<evidence type="ECO:0008006" key="3">
    <source>
        <dbReference type="Google" id="ProtNLM"/>
    </source>
</evidence>
<accession>A0AAV4P804</accession>
<sequence length="113" mass="13092">MVLLFYHSGQSVLAISYRSISFLAWRHCAGCSARDSIELARYFLLHVKKSVEKTRCQRHLVVARIVPSECQTAGLEWRAIVSVSKRENDRHGDFSPYLTRGMTQFRNFLFLLL</sequence>
<dbReference type="AlphaFoldDB" id="A0AAV4P804"/>
<keyword evidence="2" id="KW-1185">Reference proteome</keyword>